<proteinExistence type="predicted"/>
<keyword evidence="3" id="KW-1185">Reference proteome</keyword>
<dbReference type="EMBL" id="SPHZ02000002">
    <property type="protein sequence ID" value="KAF0929887.1"/>
    <property type="molecule type" value="Genomic_DNA"/>
</dbReference>
<name>A0A6G1EZ13_9ORYZ</name>
<gene>
    <name evidence="2" type="ORF">E2562_026355</name>
</gene>
<evidence type="ECO:0000313" key="2">
    <source>
        <dbReference type="EMBL" id="KAF0929887.1"/>
    </source>
</evidence>
<sequence length="88" mass="9262">MEGRGRWRTRGNGGTQAVDPAVGGTRAVAGGTWQQWGAGDGSGGRSTRAVVGARGNGGGRATAEGMRQRWIWRRGARGWASAGRKRRI</sequence>
<evidence type="ECO:0000313" key="3">
    <source>
        <dbReference type="Proteomes" id="UP000479710"/>
    </source>
</evidence>
<reference evidence="2 3" key="1">
    <citation type="submission" date="2019-11" db="EMBL/GenBank/DDBJ databases">
        <title>Whole genome sequence of Oryza granulata.</title>
        <authorList>
            <person name="Li W."/>
        </authorList>
    </citation>
    <scope>NUCLEOTIDE SEQUENCE [LARGE SCALE GENOMIC DNA]</scope>
    <source>
        <strain evidence="3">cv. Menghai</strain>
        <tissue evidence="2">Leaf</tissue>
    </source>
</reference>
<protein>
    <recommendedName>
        <fullName evidence="4">DUF834 domain-containing protein</fullName>
    </recommendedName>
</protein>
<dbReference type="AlphaFoldDB" id="A0A6G1EZ13"/>
<accession>A0A6G1EZ13</accession>
<organism evidence="2 3">
    <name type="scientific">Oryza meyeriana var. granulata</name>
    <dbReference type="NCBI Taxonomy" id="110450"/>
    <lineage>
        <taxon>Eukaryota</taxon>
        <taxon>Viridiplantae</taxon>
        <taxon>Streptophyta</taxon>
        <taxon>Embryophyta</taxon>
        <taxon>Tracheophyta</taxon>
        <taxon>Spermatophyta</taxon>
        <taxon>Magnoliopsida</taxon>
        <taxon>Liliopsida</taxon>
        <taxon>Poales</taxon>
        <taxon>Poaceae</taxon>
        <taxon>BOP clade</taxon>
        <taxon>Oryzoideae</taxon>
        <taxon>Oryzeae</taxon>
        <taxon>Oryzinae</taxon>
        <taxon>Oryza</taxon>
        <taxon>Oryza meyeriana</taxon>
    </lineage>
</organism>
<evidence type="ECO:0000256" key="1">
    <source>
        <dbReference type="SAM" id="MobiDB-lite"/>
    </source>
</evidence>
<comment type="caution">
    <text evidence="2">The sequence shown here is derived from an EMBL/GenBank/DDBJ whole genome shotgun (WGS) entry which is preliminary data.</text>
</comment>
<evidence type="ECO:0008006" key="4">
    <source>
        <dbReference type="Google" id="ProtNLM"/>
    </source>
</evidence>
<feature type="region of interest" description="Disordered" evidence="1">
    <location>
        <begin position="1"/>
        <end position="23"/>
    </location>
</feature>
<dbReference type="Proteomes" id="UP000479710">
    <property type="component" value="Unassembled WGS sequence"/>
</dbReference>